<keyword evidence="2" id="KW-1185">Reference proteome</keyword>
<organism evidence="1 2">
    <name type="scientific">Mesorhizobium argentiipisi</name>
    <dbReference type="NCBI Taxonomy" id="3015175"/>
    <lineage>
        <taxon>Bacteria</taxon>
        <taxon>Pseudomonadati</taxon>
        <taxon>Pseudomonadota</taxon>
        <taxon>Alphaproteobacteria</taxon>
        <taxon>Hyphomicrobiales</taxon>
        <taxon>Phyllobacteriaceae</taxon>
        <taxon>Mesorhizobium</taxon>
    </lineage>
</organism>
<dbReference type="EMBL" id="JAPYKO010000002">
    <property type="protein sequence ID" value="MEI9401473.1"/>
    <property type="molecule type" value="Genomic_DNA"/>
</dbReference>
<evidence type="ECO:0000313" key="1">
    <source>
        <dbReference type="EMBL" id="MEI9401473.1"/>
    </source>
</evidence>
<evidence type="ECO:0000313" key="2">
    <source>
        <dbReference type="Proteomes" id="UP001366503"/>
    </source>
</evidence>
<evidence type="ECO:0008006" key="3">
    <source>
        <dbReference type="Google" id="ProtNLM"/>
    </source>
</evidence>
<gene>
    <name evidence="1" type="ORF">O7A05_04605</name>
</gene>
<reference evidence="1 2" key="1">
    <citation type="submission" date="2022-12" db="EMBL/GenBank/DDBJ databases">
        <authorList>
            <person name="Muema E."/>
        </authorList>
    </citation>
    <scope>NUCLEOTIDE SEQUENCE [LARGE SCALE GENOMIC DNA]</scope>
    <source>
        <strain evidence="2">1330</strain>
    </source>
</reference>
<accession>A0ABU8K6W2</accession>
<name>A0ABU8K6W2_9HYPH</name>
<proteinExistence type="predicted"/>
<comment type="caution">
    <text evidence="1">The sequence shown here is derived from an EMBL/GenBank/DDBJ whole genome shotgun (WGS) entry which is preliminary data.</text>
</comment>
<protein>
    <recommendedName>
        <fullName evidence="3">Sigma-54-dependent Fis family transcriptional regulator</fullName>
    </recommendedName>
</protein>
<dbReference type="Proteomes" id="UP001366503">
    <property type="component" value="Unassembled WGS sequence"/>
</dbReference>
<sequence length="47" mass="5328">MAGEREHIREIEEVLSGVRSARDDIVVQSWLRCIGTHQLDPARPTEA</sequence>
<dbReference type="RefSeq" id="WP_337091781.1">
    <property type="nucleotide sequence ID" value="NZ_JAPYKO010000002.1"/>
</dbReference>